<evidence type="ECO:0000313" key="2">
    <source>
        <dbReference type="EMBL" id="GAI59075.1"/>
    </source>
</evidence>
<dbReference type="InterPro" id="IPR022742">
    <property type="entry name" value="Hydrolase_4"/>
</dbReference>
<dbReference type="Pfam" id="PF12146">
    <property type="entry name" value="Hydrolase_4"/>
    <property type="match status" value="1"/>
</dbReference>
<dbReference type="AlphaFoldDB" id="X1R7E9"/>
<evidence type="ECO:0000259" key="1">
    <source>
        <dbReference type="Pfam" id="PF12146"/>
    </source>
</evidence>
<dbReference type="Gene3D" id="3.40.50.1820">
    <property type="entry name" value="alpha/beta hydrolase"/>
    <property type="match status" value="1"/>
</dbReference>
<comment type="caution">
    <text evidence="2">The sequence shown here is derived from an EMBL/GenBank/DDBJ whole genome shotgun (WGS) entry which is preliminary data.</text>
</comment>
<proteinExistence type="predicted"/>
<dbReference type="PANTHER" id="PTHR43433">
    <property type="entry name" value="HYDROLASE, ALPHA/BETA FOLD FAMILY PROTEIN"/>
    <property type="match status" value="1"/>
</dbReference>
<gene>
    <name evidence="2" type="ORF">S12H4_07165</name>
</gene>
<name>X1R7E9_9ZZZZ</name>
<feature type="non-terminal residue" evidence="2">
    <location>
        <position position="149"/>
    </location>
</feature>
<reference evidence="2" key="1">
    <citation type="journal article" date="2014" name="Front. Microbiol.">
        <title>High frequency of phylogenetically diverse reductive dehalogenase-homologous genes in deep subseafloor sedimentary metagenomes.</title>
        <authorList>
            <person name="Kawai M."/>
            <person name="Futagami T."/>
            <person name="Toyoda A."/>
            <person name="Takaki Y."/>
            <person name="Nishi S."/>
            <person name="Hori S."/>
            <person name="Arai W."/>
            <person name="Tsubouchi T."/>
            <person name="Morono Y."/>
            <person name="Uchiyama I."/>
            <person name="Ito T."/>
            <person name="Fujiyama A."/>
            <person name="Inagaki F."/>
            <person name="Takami H."/>
        </authorList>
    </citation>
    <scope>NUCLEOTIDE SEQUENCE</scope>
    <source>
        <strain evidence="2">Expedition CK06-06</strain>
    </source>
</reference>
<dbReference type="InterPro" id="IPR000073">
    <property type="entry name" value="AB_hydrolase_1"/>
</dbReference>
<protein>
    <recommendedName>
        <fullName evidence="1">Serine aminopeptidase S33 domain-containing protein</fullName>
    </recommendedName>
</protein>
<dbReference type="PANTHER" id="PTHR43433:SF5">
    <property type="entry name" value="AB HYDROLASE-1 DOMAIN-CONTAINING PROTEIN"/>
    <property type="match status" value="1"/>
</dbReference>
<dbReference type="EMBL" id="BARW01002606">
    <property type="protein sequence ID" value="GAI59075.1"/>
    <property type="molecule type" value="Genomic_DNA"/>
</dbReference>
<accession>X1R7E9</accession>
<organism evidence="2">
    <name type="scientific">marine sediment metagenome</name>
    <dbReference type="NCBI Taxonomy" id="412755"/>
    <lineage>
        <taxon>unclassified sequences</taxon>
        <taxon>metagenomes</taxon>
        <taxon>ecological metagenomes</taxon>
    </lineage>
</organism>
<feature type="domain" description="Serine aminopeptidase S33" evidence="1">
    <location>
        <begin position="3"/>
        <end position="146"/>
    </location>
</feature>
<dbReference type="PRINTS" id="PR00111">
    <property type="entry name" value="ABHYDROLASE"/>
</dbReference>
<dbReference type="InterPro" id="IPR050471">
    <property type="entry name" value="AB_hydrolase"/>
</dbReference>
<dbReference type="InterPro" id="IPR029058">
    <property type="entry name" value="AB_hydrolase_fold"/>
</dbReference>
<sequence length="149" mass="16678">MNIIGFSMGGMIAQELIINYPEKIEKSVIGATHCGISKYIPPSQEVTDIIMKNQESLSPEEIVKSQIPLVYTEEFIKNNSDFIESTIQNYISNPVSPKVYQKQVYAILKFKSCRRLKIIQVPTLILHGKCDLLVPPQNGENLADLIPGS</sequence>
<dbReference type="SUPFAM" id="SSF53474">
    <property type="entry name" value="alpha/beta-Hydrolases"/>
    <property type="match status" value="1"/>
</dbReference>